<proteinExistence type="predicted"/>
<organism evidence="2 3">
    <name type="scientific">Candidatus Ryanbacteria bacterium RIFCSPLOWO2_02_FULL_45_11c</name>
    <dbReference type="NCBI Taxonomy" id="1802128"/>
    <lineage>
        <taxon>Bacteria</taxon>
        <taxon>Candidatus Ryaniibacteriota</taxon>
    </lineage>
</organism>
<comment type="caution">
    <text evidence="2">The sequence shown here is derived from an EMBL/GenBank/DDBJ whole genome shotgun (WGS) entry which is preliminary data.</text>
</comment>
<dbReference type="AlphaFoldDB" id="A0A1G2GUZ0"/>
<dbReference type="Proteomes" id="UP000178186">
    <property type="component" value="Unassembled WGS sequence"/>
</dbReference>
<keyword evidence="1" id="KW-1133">Transmembrane helix</keyword>
<name>A0A1G2GUZ0_9BACT</name>
<evidence type="ECO:0000313" key="2">
    <source>
        <dbReference type="EMBL" id="OGZ53771.1"/>
    </source>
</evidence>
<keyword evidence="1" id="KW-0812">Transmembrane</keyword>
<protein>
    <recommendedName>
        <fullName evidence="4">TVP38/TMEM64 family membrane protein</fullName>
    </recommendedName>
</protein>
<dbReference type="EMBL" id="MHNY01000051">
    <property type="protein sequence ID" value="OGZ53771.1"/>
    <property type="molecule type" value="Genomic_DNA"/>
</dbReference>
<keyword evidence="1" id="KW-0472">Membrane</keyword>
<evidence type="ECO:0000313" key="3">
    <source>
        <dbReference type="Proteomes" id="UP000178186"/>
    </source>
</evidence>
<reference evidence="2 3" key="1">
    <citation type="journal article" date="2016" name="Nat. Commun.">
        <title>Thousands of microbial genomes shed light on interconnected biogeochemical processes in an aquifer system.</title>
        <authorList>
            <person name="Anantharaman K."/>
            <person name="Brown C.T."/>
            <person name="Hug L.A."/>
            <person name="Sharon I."/>
            <person name="Castelle C.J."/>
            <person name="Probst A.J."/>
            <person name="Thomas B.C."/>
            <person name="Singh A."/>
            <person name="Wilkins M.J."/>
            <person name="Karaoz U."/>
            <person name="Brodie E.L."/>
            <person name="Williams K.H."/>
            <person name="Hubbard S.S."/>
            <person name="Banfield J.F."/>
        </authorList>
    </citation>
    <scope>NUCLEOTIDE SEQUENCE [LARGE SCALE GENOMIC DNA]</scope>
</reference>
<feature type="transmembrane region" description="Helical" evidence="1">
    <location>
        <begin position="20"/>
        <end position="48"/>
    </location>
</feature>
<feature type="transmembrane region" description="Helical" evidence="1">
    <location>
        <begin position="136"/>
        <end position="155"/>
    </location>
</feature>
<feature type="transmembrane region" description="Helical" evidence="1">
    <location>
        <begin position="93"/>
        <end position="116"/>
    </location>
</feature>
<gene>
    <name evidence="2" type="ORF">A3H64_03285</name>
</gene>
<accession>A0A1G2GUZ0</accession>
<dbReference type="STRING" id="1802128.A3H64_03285"/>
<feature type="transmembrane region" description="Helical" evidence="1">
    <location>
        <begin position="54"/>
        <end position="73"/>
    </location>
</feature>
<evidence type="ECO:0008006" key="4">
    <source>
        <dbReference type="Google" id="ProtNLM"/>
    </source>
</evidence>
<evidence type="ECO:0000256" key="1">
    <source>
        <dbReference type="SAM" id="Phobius"/>
    </source>
</evidence>
<sequence>MVQFGILDGFLFAFQESPYVASFIAGLFFTSIFTVAPAGVTLAGLALISSPLQVALWGALGAMISDLFLFIVIRDHFTGELQSLVRMRRIRQIISIIHLRIFRWMLPLLGALIIASPLPDELGLALLGLSRMNTGIFLPISYSLNFLGIFALGYLTHG</sequence>